<feature type="region of interest" description="Disordered" evidence="3">
    <location>
        <begin position="1"/>
        <end position="112"/>
    </location>
</feature>
<keyword evidence="6" id="KW-1185">Reference proteome</keyword>
<feature type="compositionally biased region" description="Low complexity" evidence="3">
    <location>
        <begin position="22"/>
        <end position="38"/>
    </location>
</feature>
<dbReference type="InterPro" id="IPR001375">
    <property type="entry name" value="Peptidase_S9_cat"/>
</dbReference>
<keyword evidence="1" id="KW-0378">Hydrolase</keyword>
<feature type="compositionally biased region" description="Acidic residues" evidence="3">
    <location>
        <begin position="66"/>
        <end position="77"/>
    </location>
</feature>
<accession>A0A4P6JRR9</accession>
<keyword evidence="2" id="KW-0720">Serine protease</keyword>
<dbReference type="OrthoDB" id="108903at2"/>
<dbReference type="Proteomes" id="UP000290365">
    <property type="component" value="Chromosome"/>
</dbReference>
<dbReference type="InterPro" id="IPR029058">
    <property type="entry name" value="AB_hydrolase_fold"/>
</dbReference>
<evidence type="ECO:0000313" key="5">
    <source>
        <dbReference type="EMBL" id="QBD78178.1"/>
    </source>
</evidence>
<dbReference type="Pfam" id="PF00326">
    <property type="entry name" value="Peptidase_S9"/>
    <property type="match status" value="1"/>
</dbReference>
<sequence>MIDNEDTPTVQRSTSASTEHNAAIQPAPSTTTQPATRQEASIDTHTSTANEQQEDPAATIQTEAVQDSDADEQEDAEQVNSPGDTSQGEEARESTASAATQPSTEQVSSTKDPIPYLNVEDLLSLEIVSEPQISPNGSWIAFTVQSCHAETNTTSSAIWLVSSQGGKKEPARQITAGNNHDSTPRWSPDGQTLAFLSNRTGTSQIYLLPLNGGEARQLSNLPQGISSYSWRPDGKLLLATSAWKPGDDKADPTDANELVYLYTRLDELQNGTGHLQGRHEQLWLIPLQGNAMRLTSEPVDLLQSSWSPDGTEIAFSANRRPLPDLSISKALWVLTVATGQMRRLTPEEGLAQEPAWSPDGQSIAYLYTPDQTEAGNVHPWVVAADGKSAPHPAVTGAEELACQEWIFDELRTEWLSRPQWYPDSKSFLVTAQTHGQVHLYRIELGNNKISQLTSGNGRYLSPQLSRNGQLLALIRADWFTPGDIWSMGSDGQGLRKLTRINDVFLQKHQLIRPKRISWHSIDGQEIEGWLYLPALPEGVKAPLILAPHGGPALAWGDGYVHEFQVLAGKGYAVLAPNPRGSTGYGEDFSRKILNDWGGIDFQDLMAGLDHVIATEAIDANRLGINGTSYGGYMTNWAITQTQRFKAAVSRNGLSSIATASLLSDQPVWLPLSMEDPALQQARSPLTFADRISTPLLLLHAEDDLACPFSESLQLFVALRKRKHPVELVRYRQASHLMDWPTVGMPQQRVDRLRRTLAWFERFL</sequence>
<dbReference type="SUPFAM" id="SSF53474">
    <property type="entry name" value="alpha/beta-Hydrolases"/>
    <property type="match status" value="1"/>
</dbReference>
<evidence type="ECO:0000256" key="2">
    <source>
        <dbReference type="ARBA" id="ARBA00022825"/>
    </source>
</evidence>
<reference evidence="5 6" key="1">
    <citation type="submission" date="2019-01" db="EMBL/GenBank/DDBJ databases">
        <title>Ktedonosporobacter rubrisoli SCAWS-G2.</title>
        <authorList>
            <person name="Huang Y."/>
            <person name="Yan B."/>
        </authorList>
    </citation>
    <scope>NUCLEOTIDE SEQUENCE [LARGE SCALE GENOMIC DNA]</scope>
    <source>
        <strain evidence="5 6">SCAWS-G2</strain>
    </source>
</reference>
<dbReference type="Pfam" id="PF07676">
    <property type="entry name" value="PD40"/>
    <property type="match status" value="3"/>
</dbReference>
<dbReference type="PANTHER" id="PTHR42776:SF27">
    <property type="entry name" value="DIPEPTIDYL PEPTIDASE FAMILY MEMBER 6"/>
    <property type="match status" value="1"/>
</dbReference>
<evidence type="ECO:0000256" key="3">
    <source>
        <dbReference type="SAM" id="MobiDB-lite"/>
    </source>
</evidence>
<keyword evidence="2" id="KW-0645">Protease</keyword>
<dbReference type="GO" id="GO:0006508">
    <property type="term" value="P:proteolysis"/>
    <property type="evidence" value="ECO:0007669"/>
    <property type="project" value="InterPro"/>
</dbReference>
<dbReference type="PANTHER" id="PTHR42776">
    <property type="entry name" value="SERINE PEPTIDASE S9 FAMILY MEMBER"/>
    <property type="match status" value="1"/>
</dbReference>
<feature type="compositionally biased region" description="Polar residues" evidence="3">
    <location>
        <begin position="175"/>
        <end position="185"/>
    </location>
</feature>
<gene>
    <name evidence="5" type="ORF">EPA93_20120</name>
</gene>
<dbReference type="KEGG" id="kbs:EPA93_20120"/>
<organism evidence="5 6">
    <name type="scientific">Ktedonosporobacter rubrisoli</name>
    <dbReference type="NCBI Taxonomy" id="2509675"/>
    <lineage>
        <taxon>Bacteria</taxon>
        <taxon>Bacillati</taxon>
        <taxon>Chloroflexota</taxon>
        <taxon>Ktedonobacteria</taxon>
        <taxon>Ktedonobacterales</taxon>
        <taxon>Ktedonosporobacteraceae</taxon>
        <taxon>Ktedonosporobacter</taxon>
    </lineage>
</organism>
<dbReference type="RefSeq" id="WP_129889231.1">
    <property type="nucleotide sequence ID" value="NZ_CP035758.1"/>
</dbReference>
<feature type="compositionally biased region" description="Polar residues" evidence="3">
    <location>
        <begin position="39"/>
        <end position="51"/>
    </location>
</feature>
<dbReference type="SUPFAM" id="SSF82171">
    <property type="entry name" value="DPP6 N-terminal domain-like"/>
    <property type="match status" value="1"/>
</dbReference>
<name>A0A4P6JRR9_KTERU</name>
<protein>
    <recommendedName>
        <fullName evidence="4">Peptidase S9 prolyl oligopeptidase catalytic domain-containing protein</fullName>
    </recommendedName>
</protein>
<dbReference type="AlphaFoldDB" id="A0A4P6JRR9"/>
<evidence type="ECO:0000259" key="4">
    <source>
        <dbReference type="Pfam" id="PF00326"/>
    </source>
</evidence>
<dbReference type="Gene3D" id="3.40.50.1820">
    <property type="entry name" value="alpha/beta hydrolase"/>
    <property type="match status" value="1"/>
</dbReference>
<feature type="compositionally biased region" description="Polar residues" evidence="3">
    <location>
        <begin position="101"/>
        <end position="111"/>
    </location>
</feature>
<evidence type="ECO:0000313" key="6">
    <source>
        <dbReference type="Proteomes" id="UP000290365"/>
    </source>
</evidence>
<dbReference type="EMBL" id="CP035758">
    <property type="protein sequence ID" value="QBD78178.1"/>
    <property type="molecule type" value="Genomic_DNA"/>
</dbReference>
<proteinExistence type="predicted"/>
<dbReference type="InterPro" id="IPR011659">
    <property type="entry name" value="WD40"/>
</dbReference>
<dbReference type="GO" id="GO:0004252">
    <property type="term" value="F:serine-type endopeptidase activity"/>
    <property type="evidence" value="ECO:0007669"/>
    <property type="project" value="TreeGrafter"/>
</dbReference>
<feature type="compositionally biased region" description="Polar residues" evidence="3">
    <location>
        <begin position="7"/>
        <end position="20"/>
    </location>
</feature>
<feature type="domain" description="Peptidase S9 prolyl oligopeptidase catalytic" evidence="4">
    <location>
        <begin position="561"/>
        <end position="761"/>
    </location>
</feature>
<dbReference type="InterPro" id="IPR011042">
    <property type="entry name" value="6-blade_b-propeller_TolB-like"/>
</dbReference>
<dbReference type="Gene3D" id="2.120.10.30">
    <property type="entry name" value="TolB, C-terminal domain"/>
    <property type="match status" value="3"/>
</dbReference>
<evidence type="ECO:0000256" key="1">
    <source>
        <dbReference type="ARBA" id="ARBA00022801"/>
    </source>
</evidence>
<feature type="region of interest" description="Disordered" evidence="3">
    <location>
        <begin position="168"/>
        <end position="187"/>
    </location>
</feature>